<accession>A0A1Y1Z6E5</accession>
<gene>
    <name evidence="2" type="ORF">BCR34DRAFT_633058</name>
</gene>
<comment type="caution">
    <text evidence="2">The sequence shown here is derived from an EMBL/GenBank/DDBJ whole genome shotgun (WGS) entry which is preliminary data.</text>
</comment>
<feature type="region of interest" description="Disordered" evidence="1">
    <location>
        <begin position="241"/>
        <end position="262"/>
    </location>
</feature>
<dbReference type="Proteomes" id="UP000193144">
    <property type="component" value="Unassembled WGS sequence"/>
</dbReference>
<evidence type="ECO:0000313" key="3">
    <source>
        <dbReference type="Proteomes" id="UP000193144"/>
    </source>
</evidence>
<proteinExistence type="predicted"/>
<dbReference type="EMBL" id="MCFA01000126">
    <property type="protein sequence ID" value="ORY05375.1"/>
    <property type="molecule type" value="Genomic_DNA"/>
</dbReference>
<evidence type="ECO:0000313" key="2">
    <source>
        <dbReference type="EMBL" id="ORY05375.1"/>
    </source>
</evidence>
<name>A0A1Y1Z6E5_9PLEO</name>
<sequence length="262" mass="27795">MLGVGVLDGEWKVKGGSGWHRIICFWMWDAWVHGMDALGGCLPAGLSPCRGLGGRSDPCCTPPRRREQMHSAESLMTKWETQETGRALPSSKQSEDCRHTEFEGAGYWRIVCCVLRRRWTSTAPAAAMTPGWALTGTTAATTLCRQCRMARCDTGSPVARQPVLDGIIHRPEGVEGSRVVICDSASPPDGVVGVVGAGGGGRPANERAFTCPATPNAASPAFCTLRALGLLRSRASLPGPGLTAPHSLTPSNTPVQTATHYC</sequence>
<evidence type="ECO:0000256" key="1">
    <source>
        <dbReference type="SAM" id="MobiDB-lite"/>
    </source>
</evidence>
<keyword evidence="3" id="KW-1185">Reference proteome</keyword>
<feature type="compositionally biased region" description="Polar residues" evidence="1">
    <location>
        <begin position="246"/>
        <end position="262"/>
    </location>
</feature>
<organism evidence="2 3">
    <name type="scientific">Clohesyomyces aquaticus</name>
    <dbReference type="NCBI Taxonomy" id="1231657"/>
    <lineage>
        <taxon>Eukaryota</taxon>
        <taxon>Fungi</taxon>
        <taxon>Dikarya</taxon>
        <taxon>Ascomycota</taxon>
        <taxon>Pezizomycotina</taxon>
        <taxon>Dothideomycetes</taxon>
        <taxon>Pleosporomycetidae</taxon>
        <taxon>Pleosporales</taxon>
        <taxon>Lindgomycetaceae</taxon>
        <taxon>Clohesyomyces</taxon>
    </lineage>
</organism>
<reference evidence="2 3" key="1">
    <citation type="submission" date="2016-07" db="EMBL/GenBank/DDBJ databases">
        <title>Pervasive Adenine N6-methylation of Active Genes in Fungi.</title>
        <authorList>
            <consortium name="DOE Joint Genome Institute"/>
            <person name="Mondo S.J."/>
            <person name="Dannebaum R.O."/>
            <person name="Kuo R.C."/>
            <person name="Labutti K."/>
            <person name="Haridas S."/>
            <person name="Kuo A."/>
            <person name="Salamov A."/>
            <person name="Ahrendt S.R."/>
            <person name="Lipzen A."/>
            <person name="Sullivan W."/>
            <person name="Andreopoulos W.B."/>
            <person name="Clum A."/>
            <person name="Lindquist E."/>
            <person name="Daum C."/>
            <person name="Ramamoorthy G.K."/>
            <person name="Gryganskyi A."/>
            <person name="Culley D."/>
            <person name="Magnuson J.K."/>
            <person name="James T.Y."/>
            <person name="O'Malley M.A."/>
            <person name="Stajich J.E."/>
            <person name="Spatafora J.W."/>
            <person name="Visel A."/>
            <person name="Grigoriev I.V."/>
        </authorList>
    </citation>
    <scope>NUCLEOTIDE SEQUENCE [LARGE SCALE GENOMIC DNA]</scope>
    <source>
        <strain evidence="2 3">CBS 115471</strain>
    </source>
</reference>
<dbReference type="AlphaFoldDB" id="A0A1Y1Z6E5"/>
<protein>
    <submittedName>
        <fullName evidence="2">Uncharacterized protein</fullName>
    </submittedName>
</protein>